<evidence type="ECO:0000259" key="2">
    <source>
        <dbReference type="SMART" id="SM00646"/>
    </source>
</evidence>
<dbReference type="STRING" id="29563.SAMN02983006_01593"/>
<dbReference type="OrthoDB" id="43070at2"/>
<dbReference type="AlphaFoldDB" id="A0A1I4J4B3"/>
<dbReference type="PANTHER" id="PTHR30404:SF0">
    <property type="entry name" value="N-ACETYLMURAMOYL-L-ALANINE AMIDASE AMIC"/>
    <property type="match status" value="1"/>
</dbReference>
<dbReference type="GO" id="GO:0008745">
    <property type="term" value="F:N-acetylmuramoyl-L-alanine amidase activity"/>
    <property type="evidence" value="ECO:0007669"/>
    <property type="project" value="InterPro"/>
</dbReference>
<dbReference type="SUPFAM" id="SSF53187">
    <property type="entry name" value="Zn-dependent exopeptidases"/>
    <property type="match status" value="1"/>
</dbReference>
<dbReference type="Pfam" id="PF11741">
    <property type="entry name" value="AMIN"/>
    <property type="match status" value="2"/>
</dbReference>
<evidence type="ECO:0000313" key="3">
    <source>
        <dbReference type="EMBL" id="SFL61067.1"/>
    </source>
</evidence>
<accession>A0A1I4J4B3</accession>
<dbReference type="GO" id="GO:0030288">
    <property type="term" value="C:outer membrane-bounded periplasmic space"/>
    <property type="evidence" value="ECO:0007669"/>
    <property type="project" value="TreeGrafter"/>
</dbReference>
<dbReference type="InterPro" id="IPR002508">
    <property type="entry name" value="MurNAc-LAA_cat"/>
</dbReference>
<name>A0A1I4J4B3_9FIRM</name>
<sequence>MAAELKQIFIFLAIIFLIIFIAPAVLAQNSIFFNGENITAQIHTINQNGELLIKARDLAELLNTKLSWQPALKSLEMKSEGVNIKLMAASTYIQIGNNAIKTKSGLQLVDNQAYVPLAKTIEAFGYLLEYQQDNQELYIYQPETTIRDVSWQEDGNQLRIKMNEITPYRVLHSEDGRTITIEIDKARIDKEFSDNVSNNNYYLKVVNVPNRALLRLIIKSKNPIPFQLDGGVYETDDALILSFLPQLKRIYFNANNELNIQATGEIGDPEIEYLNDGQEMLVDIPSVVTGNYQLDLQDNPLVKSVKVIQKSLDPVVLRVKVQFSKGEVFQPLNNVNSNILSFRPGQRAQITNLDYHSGQLSFYASSALKPELFLLTKPPRLVINLFNTERGSGVRDQLKINDSKLKRVRTARFDDQTVRLVADLASLTNYELTEHKESGLFKYTISFKNQFKSITSQANQNYQYLNIDLTGKTDYEIKKFNYPHRLVIDFKNTYNNLDQLKLPEYYAPLVKDIRSSNYMLEGEEVTRLVFELSNYYSHKIESPPGSSQIKIALARKYFNESEKIEPQIKDHLIVVDAGHGGFDPGAIGRNGLNEKSCNLAIALKVRNILKAKGHNVLLTRSKDNFLSLQKRVKFANKINAEIFVSIHANSFTNPSSGGVETHYNNANPASRLFAEKIHDKLGRSLGINDRGIKESNFYVIKYTKMPSVLVEVAFLSNPREEKLLGSSKFQQKAASLIVDGILDYLEEKEGR</sequence>
<dbReference type="InterPro" id="IPR050695">
    <property type="entry name" value="N-acetylmuramoyl_amidase_3"/>
</dbReference>
<keyword evidence="1" id="KW-0378">Hydrolase</keyword>
<dbReference type="Gene3D" id="3.40.630.40">
    <property type="entry name" value="Zn-dependent exopeptidases"/>
    <property type="match status" value="1"/>
</dbReference>
<dbReference type="GO" id="GO:0009253">
    <property type="term" value="P:peptidoglycan catabolic process"/>
    <property type="evidence" value="ECO:0007669"/>
    <property type="project" value="InterPro"/>
</dbReference>
<organism evidence="3 4">
    <name type="scientific">Halanaerobium salsuginis</name>
    <dbReference type="NCBI Taxonomy" id="29563"/>
    <lineage>
        <taxon>Bacteria</taxon>
        <taxon>Bacillati</taxon>
        <taxon>Bacillota</taxon>
        <taxon>Clostridia</taxon>
        <taxon>Halanaerobiales</taxon>
        <taxon>Halanaerobiaceae</taxon>
        <taxon>Halanaerobium</taxon>
    </lineage>
</organism>
<dbReference type="RefSeq" id="WP_089861700.1">
    <property type="nucleotide sequence ID" value="NZ_FOTI01000020.1"/>
</dbReference>
<protein>
    <submittedName>
        <fullName evidence="3">N-acetylmuramoyl-L-alanine amidase</fullName>
    </submittedName>
</protein>
<proteinExistence type="predicted"/>
<dbReference type="Gene3D" id="3.30.457.10">
    <property type="entry name" value="Copper amine oxidase-like, N-terminal domain"/>
    <property type="match status" value="1"/>
</dbReference>
<keyword evidence="4" id="KW-1185">Reference proteome</keyword>
<dbReference type="InterPro" id="IPR012854">
    <property type="entry name" value="Cu_amine_oxidase-like_N"/>
</dbReference>
<dbReference type="SUPFAM" id="SSF55383">
    <property type="entry name" value="Copper amine oxidase, domain N"/>
    <property type="match status" value="1"/>
</dbReference>
<evidence type="ECO:0000313" key="4">
    <source>
        <dbReference type="Proteomes" id="UP000199006"/>
    </source>
</evidence>
<dbReference type="InterPro" id="IPR021731">
    <property type="entry name" value="AMIN_dom"/>
</dbReference>
<evidence type="ECO:0000256" key="1">
    <source>
        <dbReference type="ARBA" id="ARBA00022801"/>
    </source>
</evidence>
<dbReference type="EMBL" id="FOTI01000020">
    <property type="protein sequence ID" value="SFL61067.1"/>
    <property type="molecule type" value="Genomic_DNA"/>
</dbReference>
<dbReference type="Pfam" id="PF01520">
    <property type="entry name" value="Amidase_3"/>
    <property type="match status" value="1"/>
</dbReference>
<dbReference type="InterPro" id="IPR036582">
    <property type="entry name" value="Mao_N_sf"/>
</dbReference>
<dbReference type="Gene3D" id="2.60.40.3500">
    <property type="match status" value="1"/>
</dbReference>
<dbReference type="SMART" id="SM00646">
    <property type="entry name" value="Ami_3"/>
    <property type="match status" value="1"/>
</dbReference>
<gene>
    <name evidence="3" type="ORF">SAMN02983006_01593</name>
</gene>
<dbReference type="Pfam" id="PF07833">
    <property type="entry name" value="Cu_amine_oxidN1"/>
    <property type="match status" value="1"/>
</dbReference>
<dbReference type="Proteomes" id="UP000199006">
    <property type="component" value="Unassembled WGS sequence"/>
</dbReference>
<dbReference type="CDD" id="cd02696">
    <property type="entry name" value="MurNAc-LAA"/>
    <property type="match status" value="1"/>
</dbReference>
<dbReference type="PANTHER" id="PTHR30404">
    <property type="entry name" value="N-ACETYLMURAMOYL-L-ALANINE AMIDASE"/>
    <property type="match status" value="1"/>
</dbReference>
<feature type="domain" description="MurNAc-LAA" evidence="2">
    <location>
        <begin position="632"/>
        <end position="742"/>
    </location>
</feature>
<reference evidence="3 4" key="1">
    <citation type="submission" date="2016-10" db="EMBL/GenBank/DDBJ databases">
        <authorList>
            <person name="de Groot N.N."/>
        </authorList>
    </citation>
    <scope>NUCLEOTIDE SEQUENCE [LARGE SCALE GENOMIC DNA]</scope>
    <source>
        <strain evidence="3 4">ATCC 51327</strain>
    </source>
</reference>